<dbReference type="SMART" id="SM00494">
    <property type="entry name" value="ChtBD2"/>
    <property type="match status" value="7"/>
</dbReference>
<evidence type="ECO:0000256" key="3">
    <source>
        <dbReference type="ARBA" id="ARBA00022737"/>
    </source>
</evidence>
<dbReference type="PROSITE" id="PS50940">
    <property type="entry name" value="CHIT_BIND_II"/>
    <property type="match status" value="7"/>
</dbReference>
<feature type="region of interest" description="Disordered" evidence="6">
    <location>
        <begin position="212"/>
        <end position="237"/>
    </location>
</feature>
<dbReference type="InterPro" id="IPR051940">
    <property type="entry name" value="Chitin_bind-dev_reg"/>
</dbReference>
<dbReference type="PANTHER" id="PTHR23301:SF0">
    <property type="entry name" value="CHITIN-BINDING TYPE-2 DOMAIN-CONTAINING PROTEIN-RELATED"/>
    <property type="match status" value="1"/>
</dbReference>
<dbReference type="SUPFAM" id="SSF57625">
    <property type="entry name" value="Invertebrate chitin-binding proteins"/>
    <property type="match status" value="7"/>
</dbReference>
<feature type="domain" description="Chitin-binding type-2" evidence="8">
    <location>
        <begin position="235"/>
        <end position="292"/>
    </location>
</feature>
<keyword evidence="5" id="KW-0325">Glycoprotein</keyword>
<feature type="compositionally biased region" description="Polar residues" evidence="6">
    <location>
        <begin position="483"/>
        <end position="497"/>
    </location>
</feature>
<protein>
    <recommendedName>
        <fullName evidence="8">Chitin-binding type-2 domain-containing protein</fullName>
    </recommendedName>
</protein>
<feature type="domain" description="Chitin-binding type-2" evidence="8">
    <location>
        <begin position="324"/>
        <end position="382"/>
    </location>
</feature>
<feature type="compositionally biased region" description="Low complexity" evidence="6">
    <location>
        <begin position="470"/>
        <end position="482"/>
    </location>
</feature>
<name>A0ABN8L8Q8_CHISP</name>
<dbReference type="Proteomes" id="UP001153292">
    <property type="component" value="Chromosome 28"/>
</dbReference>
<evidence type="ECO:0000256" key="1">
    <source>
        <dbReference type="ARBA" id="ARBA00022669"/>
    </source>
</evidence>
<feature type="region of interest" description="Disordered" evidence="6">
    <location>
        <begin position="116"/>
        <end position="143"/>
    </location>
</feature>
<proteinExistence type="predicted"/>
<keyword evidence="1" id="KW-0147">Chitin-binding</keyword>
<feature type="region of interest" description="Disordered" evidence="6">
    <location>
        <begin position="470"/>
        <end position="497"/>
    </location>
</feature>
<evidence type="ECO:0000256" key="6">
    <source>
        <dbReference type="SAM" id="MobiDB-lite"/>
    </source>
</evidence>
<dbReference type="Pfam" id="PF01607">
    <property type="entry name" value="CBM_14"/>
    <property type="match status" value="7"/>
</dbReference>
<evidence type="ECO:0000256" key="7">
    <source>
        <dbReference type="SAM" id="SignalP"/>
    </source>
</evidence>
<keyword evidence="3" id="KW-0677">Repeat</keyword>
<organism evidence="9 10">
    <name type="scientific">Chilo suppressalis</name>
    <name type="common">Asiatic rice borer moth</name>
    <dbReference type="NCBI Taxonomy" id="168631"/>
    <lineage>
        <taxon>Eukaryota</taxon>
        <taxon>Metazoa</taxon>
        <taxon>Ecdysozoa</taxon>
        <taxon>Arthropoda</taxon>
        <taxon>Hexapoda</taxon>
        <taxon>Insecta</taxon>
        <taxon>Pterygota</taxon>
        <taxon>Neoptera</taxon>
        <taxon>Endopterygota</taxon>
        <taxon>Lepidoptera</taxon>
        <taxon>Glossata</taxon>
        <taxon>Ditrysia</taxon>
        <taxon>Pyraloidea</taxon>
        <taxon>Crambidae</taxon>
        <taxon>Crambinae</taxon>
        <taxon>Chilo</taxon>
    </lineage>
</organism>
<dbReference type="InterPro" id="IPR036508">
    <property type="entry name" value="Chitin-bd_dom_sf"/>
</dbReference>
<evidence type="ECO:0000256" key="4">
    <source>
        <dbReference type="ARBA" id="ARBA00023157"/>
    </source>
</evidence>
<feature type="compositionally biased region" description="Low complexity" evidence="6">
    <location>
        <begin position="389"/>
        <end position="407"/>
    </location>
</feature>
<accession>A0ABN8L8Q8</accession>
<evidence type="ECO:0000256" key="5">
    <source>
        <dbReference type="ARBA" id="ARBA00023180"/>
    </source>
</evidence>
<feature type="domain" description="Chitin-binding type-2" evidence="8">
    <location>
        <begin position="598"/>
        <end position="654"/>
    </location>
</feature>
<reference evidence="9" key="1">
    <citation type="submission" date="2021-12" db="EMBL/GenBank/DDBJ databases">
        <authorList>
            <person name="King R."/>
        </authorList>
    </citation>
    <scope>NUCLEOTIDE SEQUENCE</scope>
</reference>
<feature type="region of interest" description="Disordered" evidence="6">
    <location>
        <begin position="293"/>
        <end position="320"/>
    </location>
</feature>
<evidence type="ECO:0000313" key="9">
    <source>
        <dbReference type="EMBL" id="CAH2988054.1"/>
    </source>
</evidence>
<dbReference type="EMBL" id="OU963921">
    <property type="protein sequence ID" value="CAH2988054.1"/>
    <property type="molecule type" value="Genomic_DNA"/>
</dbReference>
<dbReference type="InterPro" id="IPR002557">
    <property type="entry name" value="Chitin-bd_dom"/>
</dbReference>
<feature type="compositionally biased region" description="Low complexity" evidence="6">
    <location>
        <begin position="212"/>
        <end position="230"/>
    </location>
</feature>
<feature type="compositionally biased region" description="Polar residues" evidence="6">
    <location>
        <begin position="306"/>
        <end position="320"/>
    </location>
</feature>
<evidence type="ECO:0000259" key="8">
    <source>
        <dbReference type="PROSITE" id="PS50940"/>
    </source>
</evidence>
<keyword evidence="2 7" id="KW-0732">Signal</keyword>
<evidence type="ECO:0000256" key="2">
    <source>
        <dbReference type="ARBA" id="ARBA00022729"/>
    </source>
</evidence>
<sequence>MKKPLILCHLLLVAAMAADIPSDDYKRFWNTAPTIMPSTIVSSSSSRPTTSRPPTTPPPTCPPGYVGNVPHPDFCNQFFWCSAWGRPNLNTCQAGFEFDPALRTCVRIAPGGCTLSRPSSTTQRPTTPGSFTTEDFEVSTNPPITDPPKCPPGFVGNMPYPHICNAYFTCNEWGGTSTMRYCSAGFEFDPTLRICVRIAPGGCTLGGTTAATAATDVPSTPGSRPTTSRPPTTPPPTCPPGYVGNVPHPDFCNQFFWCSAWGRPNLNTCQAGFEFDPALRTCVRISPGGCTLSRPSSTTQRPTTPGSFTTEDFEVSTNPPITDPPKCPPGFVGNMPYPHICNAYFTCNEWGGTSTMRYCSAGFEFDPTLRICVRIAPGGCTLGGTTAATAATDVPSTPGSRPTTSRPPTTPPPTCPPGYVGNVPHPDFCNQFFWCSAWGRPNLNTCQAGFEFDPALRTCVRIAPGGCTLSRPSSTTQRPTTPGSFTTEDFEVSTNPPITDPPKCPPGFVGNMPYPHICNAYFTCNEWGGTSTMRYCSAGFEFDPTLRICVRIAPGGCTLGGTTAATAATDVPSTAVFSTSGGFEVTTVLSSTSAPPAPSSCASGFMGTVPHPDLCNSFFMCLGSAAIQMYCTSGHEYDAQLRTCVQLAPGGCTLGNVTTESP</sequence>
<feature type="chain" id="PRO_5047318466" description="Chitin-binding type-2 domain-containing protein" evidence="7">
    <location>
        <begin position="18"/>
        <end position="662"/>
    </location>
</feature>
<dbReference type="Gene3D" id="2.170.140.10">
    <property type="entry name" value="Chitin binding domain"/>
    <property type="match status" value="7"/>
</dbReference>
<feature type="region of interest" description="Disordered" evidence="6">
    <location>
        <begin position="389"/>
        <end position="414"/>
    </location>
</feature>
<feature type="domain" description="Chitin-binding type-2" evidence="8">
    <location>
        <begin position="58"/>
        <end position="115"/>
    </location>
</feature>
<keyword evidence="4" id="KW-1015">Disulfide bond</keyword>
<evidence type="ECO:0000313" key="10">
    <source>
        <dbReference type="Proteomes" id="UP001153292"/>
    </source>
</evidence>
<feature type="domain" description="Chitin-binding type-2" evidence="8">
    <location>
        <begin position="412"/>
        <end position="469"/>
    </location>
</feature>
<feature type="compositionally biased region" description="Low complexity" evidence="6">
    <location>
        <begin position="116"/>
        <end position="128"/>
    </location>
</feature>
<gene>
    <name evidence="9" type="ORF">CHILSU_LOCUS7577</name>
</gene>
<keyword evidence="10" id="KW-1185">Reference proteome</keyword>
<dbReference type="PANTHER" id="PTHR23301">
    <property type="entry name" value="CHITIN BINDING PERITROPHIN-A"/>
    <property type="match status" value="1"/>
</dbReference>
<feature type="region of interest" description="Disordered" evidence="6">
    <location>
        <begin position="39"/>
        <end position="63"/>
    </location>
</feature>
<feature type="compositionally biased region" description="Low complexity" evidence="6">
    <location>
        <begin position="293"/>
        <end position="305"/>
    </location>
</feature>
<feature type="compositionally biased region" description="Low complexity" evidence="6">
    <location>
        <begin position="39"/>
        <end position="53"/>
    </location>
</feature>
<feature type="signal peptide" evidence="7">
    <location>
        <begin position="1"/>
        <end position="17"/>
    </location>
</feature>
<feature type="domain" description="Chitin-binding type-2" evidence="8">
    <location>
        <begin position="501"/>
        <end position="559"/>
    </location>
</feature>
<feature type="domain" description="Chitin-binding type-2" evidence="8">
    <location>
        <begin position="147"/>
        <end position="205"/>
    </location>
</feature>
<feature type="compositionally biased region" description="Polar residues" evidence="6">
    <location>
        <begin position="129"/>
        <end position="143"/>
    </location>
</feature>